<evidence type="ECO:0000256" key="2">
    <source>
        <dbReference type="SAM" id="Phobius"/>
    </source>
</evidence>
<sequence length="570" mass="58258">MRPDLFLRPPPSTAWLLLLSTILDPTSAHAVYERRSRQPTLPLATKTAHPLAVVSFPSEPTPAPSSPLELRHRRAHIPPIARNFNTICGYIGGDPELPATCSPGSHCVLDEAHGAVGCCPDDESPCTTGVFTGCVDANSPPQTAADPYVFTCTGGEVCYRNVFAGGFFQFGCGTASNLATTVLATATGVTATLDRPSVSVDFVQSPAAVGSPSGATEVTLTRSNPTGRTTAHTGDGSLTVAASRSTSGVGASRTVSVSGGSSATGGSTDSTSRSSSSSSRTSGPTSSFTTSASSIPTQSSSSSSTAAQTTATSSSTAAAPPVNKALPTNRTGAIIGGTISGVAVLIALVAGGIYLWRRHQRKREMLRDGPTEYISPMTGGGSPIGGGGGGGAFQPLHQSPEGWETGLAPTAAGALELDPDSTDAGHRYPGYLGRQPTRPPRPPGPGYQPVVPADAVLSTSPRYGPDSFGDPAGPMAATGLGGRYGNEAAAAQADTVPLTREIDDFSRGFHDALERIGEEDETTNSSGAEGSGGNGRGVNTGTIGLPGPRGRGLRPLWQQNRRQSRNLMWM</sequence>
<feature type="region of interest" description="Disordered" evidence="1">
    <location>
        <begin position="419"/>
        <end position="480"/>
    </location>
</feature>
<keyword evidence="2" id="KW-1133">Transmembrane helix</keyword>
<feature type="compositionally biased region" description="Low complexity" evidence="1">
    <location>
        <begin position="245"/>
        <end position="320"/>
    </location>
</feature>
<evidence type="ECO:0000256" key="1">
    <source>
        <dbReference type="SAM" id="MobiDB-lite"/>
    </source>
</evidence>
<evidence type="ECO:0000313" key="4">
    <source>
        <dbReference type="EMBL" id="KAL1872034.1"/>
    </source>
</evidence>
<proteinExistence type="predicted"/>
<feature type="chain" id="PRO_5046815003" description="Mid2 domain-containing protein" evidence="3">
    <location>
        <begin position="29"/>
        <end position="570"/>
    </location>
</feature>
<evidence type="ECO:0000256" key="3">
    <source>
        <dbReference type="SAM" id="SignalP"/>
    </source>
</evidence>
<dbReference type="EMBL" id="JAZHXJ010000143">
    <property type="protein sequence ID" value="KAL1872034.1"/>
    <property type="molecule type" value="Genomic_DNA"/>
</dbReference>
<keyword evidence="3" id="KW-0732">Signal</keyword>
<feature type="transmembrane region" description="Helical" evidence="2">
    <location>
        <begin position="333"/>
        <end position="356"/>
    </location>
</feature>
<feature type="region of interest" description="Disordered" evidence="1">
    <location>
        <begin position="515"/>
        <end position="570"/>
    </location>
</feature>
<feature type="compositionally biased region" description="Gly residues" evidence="1">
    <location>
        <begin position="529"/>
        <end position="538"/>
    </location>
</feature>
<dbReference type="Proteomes" id="UP001586593">
    <property type="component" value="Unassembled WGS sequence"/>
</dbReference>
<feature type="compositionally biased region" description="Low complexity" evidence="1">
    <location>
        <begin position="539"/>
        <end position="556"/>
    </location>
</feature>
<reference evidence="4 5" key="1">
    <citation type="journal article" date="2024" name="Commun. Biol.">
        <title>Comparative genomic analysis of thermophilic fungi reveals convergent evolutionary adaptations and gene losses.</title>
        <authorList>
            <person name="Steindorff A.S."/>
            <person name="Aguilar-Pontes M.V."/>
            <person name="Robinson A.J."/>
            <person name="Andreopoulos B."/>
            <person name="LaButti K."/>
            <person name="Kuo A."/>
            <person name="Mondo S."/>
            <person name="Riley R."/>
            <person name="Otillar R."/>
            <person name="Haridas S."/>
            <person name="Lipzen A."/>
            <person name="Grimwood J."/>
            <person name="Schmutz J."/>
            <person name="Clum A."/>
            <person name="Reid I.D."/>
            <person name="Moisan M.C."/>
            <person name="Butler G."/>
            <person name="Nguyen T.T.M."/>
            <person name="Dewar K."/>
            <person name="Conant G."/>
            <person name="Drula E."/>
            <person name="Henrissat B."/>
            <person name="Hansel C."/>
            <person name="Singer S."/>
            <person name="Hutchinson M.I."/>
            <person name="de Vries R.P."/>
            <person name="Natvig D.O."/>
            <person name="Powell A.J."/>
            <person name="Tsang A."/>
            <person name="Grigoriev I.V."/>
        </authorList>
    </citation>
    <scope>NUCLEOTIDE SEQUENCE [LARGE SCALE GENOMIC DNA]</scope>
    <source>
        <strain evidence="4 5">ATCC 24622</strain>
    </source>
</reference>
<feature type="signal peptide" evidence="3">
    <location>
        <begin position="1"/>
        <end position="28"/>
    </location>
</feature>
<feature type="region of interest" description="Disordered" evidence="1">
    <location>
        <begin position="206"/>
        <end position="325"/>
    </location>
</feature>
<organism evidence="4 5">
    <name type="scientific">Phialemonium thermophilum</name>
    <dbReference type="NCBI Taxonomy" id="223376"/>
    <lineage>
        <taxon>Eukaryota</taxon>
        <taxon>Fungi</taxon>
        <taxon>Dikarya</taxon>
        <taxon>Ascomycota</taxon>
        <taxon>Pezizomycotina</taxon>
        <taxon>Sordariomycetes</taxon>
        <taxon>Sordariomycetidae</taxon>
        <taxon>Cephalothecales</taxon>
        <taxon>Cephalothecaceae</taxon>
        <taxon>Phialemonium</taxon>
    </lineage>
</organism>
<gene>
    <name evidence="4" type="ORF">VTK73DRAFT_1702</name>
</gene>
<protein>
    <recommendedName>
        <fullName evidence="6">Mid2 domain-containing protein</fullName>
    </recommendedName>
</protein>
<accession>A0ABR3X7X8</accession>
<feature type="compositionally biased region" description="Pro residues" evidence="1">
    <location>
        <begin position="437"/>
        <end position="446"/>
    </location>
</feature>
<keyword evidence="5" id="KW-1185">Reference proteome</keyword>
<comment type="caution">
    <text evidence="4">The sequence shown here is derived from an EMBL/GenBank/DDBJ whole genome shotgun (WGS) entry which is preliminary data.</text>
</comment>
<evidence type="ECO:0000313" key="5">
    <source>
        <dbReference type="Proteomes" id="UP001586593"/>
    </source>
</evidence>
<keyword evidence="2" id="KW-0812">Transmembrane</keyword>
<evidence type="ECO:0008006" key="6">
    <source>
        <dbReference type="Google" id="ProtNLM"/>
    </source>
</evidence>
<name>A0ABR3X7X8_9PEZI</name>
<dbReference type="CDD" id="cd12087">
    <property type="entry name" value="TM_EGFR-like"/>
    <property type="match status" value="1"/>
</dbReference>
<keyword evidence="2" id="KW-0472">Membrane</keyword>
<feature type="compositionally biased region" description="Polar residues" evidence="1">
    <location>
        <begin position="213"/>
        <end position="232"/>
    </location>
</feature>